<dbReference type="PANTHER" id="PTHR39434">
    <property type="match status" value="1"/>
</dbReference>
<accession>A0A975XD00</accession>
<protein>
    <submittedName>
        <fullName evidence="2">Predicted dioxygenase of extradiol dioxygenase family</fullName>
        <ecNumber evidence="2">1.13.11.-</ecNumber>
    </submittedName>
</protein>
<gene>
    <name evidence="2" type="ORF">CBM2587_B70018</name>
</gene>
<dbReference type="GO" id="GO:0051213">
    <property type="term" value="F:dioxygenase activity"/>
    <property type="evidence" value="ECO:0007669"/>
    <property type="project" value="UniProtKB-KW"/>
</dbReference>
<dbReference type="EC" id="1.13.11.-" evidence="2"/>
<evidence type="ECO:0000259" key="1">
    <source>
        <dbReference type="PROSITE" id="PS51819"/>
    </source>
</evidence>
<feature type="domain" description="VOC" evidence="1">
    <location>
        <begin position="39"/>
        <end position="165"/>
    </location>
</feature>
<comment type="caution">
    <text evidence="2">The sequence shown here is derived from an EMBL/GenBank/DDBJ whole genome shotgun (WGS) entry which is preliminary data.</text>
</comment>
<dbReference type="InterPro" id="IPR037523">
    <property type="entry name" value="VOC_core"/>
</dbReference>
<dbReference type="PROSITE" id="PS51819">
    <property type="entry name" value="VOC"/>
    <property type="match status" value="1"/>
</dbReference>
<dbReference type="Proteomes" id="UP000256780">
    <property type="component" value="Chromosome CBM2587_b"/>
</dbReference>
<dbReference type="Pfam" id="PF00903">
    <property type="entry name" value="Glyoxalase"/>
    <property type="match status" value="1"/>
</dbReference>
<name>A0A975XD00_9BURK</name>
<proteinExistence type="predicted"/>
<dbReference type="Gene3D" id="3.10.180.10">
    <property type="entry name" value="2,3-Dihydroxybiphenyl 1,2-Dioxygenase, domain 1"/>
    <property type="match status" value="1"/>
</dbReference>
<dbReference type="InterPro" id="IPR029068">
    <property type="entry name" value="Glyas_Bleomycin-R_OHBP_Dase"/>
</dbReference>
<evidence type="ECO:0000313" key="2">
    <source>
        <dbReference type="EMBL" id="SOY66512.1"/>
    </source>
</evidence>
<organism evidence="2 3">
    <name type="scientific">Cupriavidus taiwanensis</name>
    <dbReference type="NCBI Taxonomy" id="164546"/>
    <lineage>
        <taxon>Bacteria</taxon>
        <taxon>Pseudomonadati</taxon>
        <taxon>Pseudomonadota</taxon>
        <taxon>Betaproteobacteria</taxon>
        <taxon>Burkholderiales</taxon>
        <taxon>Burkholderiaceae</taxon>
        <taxon>Cupriavidus</taxon>
    </lineage>
</organism>
<keyword evidence="2" id="KW-0223">Dioxygenase</keyword>
<dbReference type="SUPFAM" id="SSF54593">
    <property type="entry name" value="Glyoxalase/Bleomycin resistance protein/Dihydroxybiphenyl dioxygenase"/>
    <property type="match status" value="1"/>
</dbReference>
<sequence length="174" mass="19229">MIRFILRVALTTINAQADPQPRQNLSLNKSPMSTTSTIPLFHLAFPVRDLAEARRFYGELLGCPEGRSSEAWVDFNFYGHQVVAHLAPEECGHRATSAVDGDDVPVRHFGAILPMAEWEALAGRLRAAGTQFVIEPHVRFKGQVGEQATMFFLDPSGNALEFKAFGDLSQVFAK</sequence>
<dbReference type="AlphaFoldDB" id="A0A975XD00"/>
<reference evidence="2 3" key="1">
    <citation type="submission" date="2018-01" db="EMBL/GenBank/DDBJ databases">
        <authorList>
            <person name="Clerissi C."/>
        </authorList>
    </citation>
    <scope>NUCLEOTIDE SEQUENCE [LARGE SCALE GENOMIC DNA]</scope>
    <source>
        <strain evidence="2">Cupriavidus sp. LMG 19464</strain>
    </source>
</reference>
<dbReference type="CDD" id="cd08357">
    <property type="entry name" value="VOC_like"/>
    <property type="match status" value="1"/>
</dbReference>
<evidence type="ECO:0000313" key="3">
    <source>
        <dbReference type="Proteomes" id="UP000256780"/>
    </source>
</evidence>
<dbReference type="InterPro" id="IPR004360">
    <property type="entry name" value="Glyas_Fos-R_dOase_dom"/>
</dbReference>
<dbReference type="EMBL" id="OFSQ01000036">
    <property type="protein sequence ID" value="SOY66512.1"/>
    <property type="molecule type" value="Genomic_DNA"/>
</dbReference>
<keyword evidence="2" id="KW-0560">Oxidoreductase</keyword>
<dbReference type="PANTHER" id="PTHR39434:SF1">
    <property type="entry name" value="VOC DOMAIN-CONTAINING PROTEIN"/>
    <property type="match status" value="1"/>
</dbReference>